<dbReference type="GO" id="GO:0008990">
    <property type="term" value="F:rRNA (guanine-N2-)-methyltransferase activity"/>
    <property type="evidence" value="ECO:0007669"/>
    <property type="project" value="UniProtKB-UniRule"/>
</dbReference>
<keyword evidence="1" id="KW-0698">rRNA processing</keyword>
<dbReference type="GO" id="GO:0005737">
    <property type="term" value="C:cytoplasm"/>
    <property type="evidence" value="ECO:0007669"/>
    <property type="project" value="UniProtKB-SubCell"/>
</dbReference>
<dbReference type="Pfam" id="PF04445">
    <property type="entry name" value="SAM_MT"/>
    <property type="match status" value="1"/>
</dbReference>
<comment type="subcellular location">
    <subcellularLocation>
        <location evidence="1">Cytoplasm</location>
    </subcellularLocation>
</comment>
<dbReference type="EMBL" id="FRFE01000004">
    <property type="protein sequence ID" value="SHO45942.1"/>
    <property type="molecule type" value="Genomic_DNA"/>
</dbReference>
<evidence type="ECO:0000313" key="3">
    <source>
        <dbReference type="Proteomes" id="UP000184603"/>
    </source>
</evidence>
<evidence type="ECO:0000256" key="1">
    <source>
        <dbReference type="HAMAP-Rule" id="MF_01523"/>
    </source>
</evidence>
<dbReference type="HAMAP" id="MF_01523">
    <property type="entry name" value="16SrRNA_methyltr_J"/>
    <property type="match status" value="1"/>
</dbReference>
<accession>A0A1M7Y251</accession>
<dbReference type="OrthoDB" id="3191794at2"/>
<reference evidence="2 3" key="1">
    <citation type="submission" date="2016-12" db="EMBL/GenBank/DDBJ databases">
        <authorList>
            <person name="Song W.-J."/>
            <person name="Kurnit D.M."/>
        </authorList>
    </citation>
    <scope>NUCLEOTIDE SEQUENCE [LARGE SCALE GENOMIC DNA]</scope>
    <source>
        <strain evidence="2 3">DSM 18488</strain>
    </source>
</reference>
<comment type="catalytic activity">
    <reaction evidence="1">
        <text>guanosine(1516) in 16S rRNA + S-adenosyl-L-methionine = N(2)-methylguanosine(1516) in 16S rRNA + S-adenosyl-L-homocysteine + H(+)</text>
        <dbReference type="Rhea" id="RHEA:43220"/>
        <dbReference type="Rhea" id="RHEA-COMP:10412"/>
        <dbReference type="Rhea" id="RHEA-COMP:10413"/>
        <dbReference type="ChEBI" id="CHEBI:15378"/>
        <dbReference type="ChEBI" id="CHEBI:57856"/>
        <dbReference type="ChEBI" id="CHEBI:59789"/>
        <dbReference type="ChEBI" id="CHEBI:74269"/>
        <dbReference type="ChEBI" id="CHEBI:74481"/>
        <dbReference type="EC" id="2.1.1.242"/>
    </reaction>
</comment>
<dbReference type="PANTHER" id="PTHR36112">
    <property type="entry name" value="RIBOSOMAL RNA SMALL SUBUNIT METHYLTRANSFERASE J"/>
    <property type="match status" value="1"/>
</dbReference>
<keyword evidence="1 2" id="KW-0489">Methyltransferase</keyword>
<dbReference type="RefSeq" id="WP_073612601.1">
    <property type="nucleotide sequence ID" value="NZ_FRFE01000004.1"/>
</dbReference>
<dbReference type="InterPro" id="IPR007536">
    <property type="entry name" value="16SrRNA_methylTrfase_J"/>
</dbReference>
<keyword evidence="1" id="KW-0949">S-adenosyl-L-methionine</keyword>
<comment type="caution">
    <text evidence="1">Lacks conserved residue(s) required for the propagation of feature annotation.</text>
</comment>
<comment type="function">
    <text evidence="1">Specifically methylates the guanosine in position 1516 of 16S rRNA.</text>
</comment>
<dbReference type="PANTHER" id="PTHR36112:SF1">
    <property type="entry name" value="RIBOSOMAL RNA SMALL SUBUNIT METHYLTRANSFERASE J"/>
    <property type="match status" value="1"/>
</dbReference>
<dbReference type="InterPro" id="IPR029063">
    <property type="entry name" value="SAM-dependent_MTases_sf"/>
</dbReference>
<keyword evidence="1 2" id="KW-0808">Transferase</keyword>
<feature type="binding site" evidence="1">
    <location>
        <begin position="132"/>
        <end position="133"/>
    </location>
    <ligand>
        <name>S-adenosyl-L-methionine</name>
        <dbReference type="ChEBI" id="CHEBI:59789"/>
    </ligand>
</feature>
<keyword evidence="1" id="KW-0963">Cytoplasm</keyword>
<proteinExistence type="inferred from homology"/>
<dbReference type="EC" id="2.1.1.242" evidence="1"/>
<feature type="binding site" evidence="1">
    <location>
        <position position="186"/>
    </location>
    <ligand>
        <name>S-adenosyl-L-methionine</name>
        <dbReference type="ChEBI" id="CHEBI:59789"/>
    </ligand>
</feature>
<sequence>MEIFPSVSVSCTSLSETILVKALELAKYLGLPFYLPGESSARYILTLTDNRLELGPNPCYTEGRSIFNPISVDFLSGSVAYRHARNCTIKQPLARAVGIRSGFRPVILDATAGLGSDSFVLACLGCQVFMHERSKVIAALLADGMARAKADPAIGAIVGTRMELIPCDSLIALQSIAPPPFTIYLDPMYPHSAKSALNKKEMRMIRDIVGDDLDSDELLAAALNIATNRVVVKRPKGAEHLGGKKPSHDIAMKNSRFDVYLTHHL</sequence>
<organism evidence="2 3">
    <name type="scientific">Desulfopila aestuarii DSM 18488</name>
    <dbReference type="NCBI Taxonomy" id="1121416"/>
    <lineage>
        <taxon>Bacteria</taxon>
        <taxon>Pseudomonadati</taxon>
        <taxon>Thermodesulfobacteriota</taxon>
        <taxon>Desulfobulbia</taxon>
        <taxon>Desulfobulbales</taxon>
        <taxon>Desulfocapsaceae</taxon>
        <taxon>Desulfopila</taxon>
    </lineage>
</organism>
<protein>
    <recommendedName>
        <fullName evidence="1">Ribosomal RNA small subunit methyltransferase J</fullName>
        <ecNumber evidence="1">2.1.1.242</ecNumber>
    </recommendedName>
    <alternativeName>
        <fullName evidence="1">16S rRNA m2G1516 methyltransferase</fullName>
    </alternativeName>
    <alternativeName>
        <fullName evidence="1">rRNA (guanine-N(2)-)-methyltransferase</fullName>
    </alternativeName>
</protein>
<dbReference type="Proteomes" id="UP000184603">
    <property type="component" value="Unassembled WGS sequence"/>
</dbReference>
<keyword evidence="3" id="KW-1185">Reference proteome</keyword>
<dbReference type="Gene3D" id="3.40.50.150">
    <property type="entry name" value="Vaccinia Virus protein VP39"/>
    <property type="match status" value="1"/>
</dbReference>
<evidence type="ECO:0000313" key="2">
    <source>
        <dbReference type="EMBL" id="SHO45942.1"/>
    </source>
</evidence>
<name>A0A1M7Y251_9BACT</name>
<dbReference type="AlphaFoldDB" id="A0A1M7Y251"/>
<gene>
    <name evidence="1" type="primary">rsmJ</name>
    <name evidence="2" type="ORF">SAMN02745220_01269</name>
</gene>
<dbReference type="STRING" id="1121416.SAMN02745220_01269"/>
<comment type="similarity">
    <text evidence="1">Belongs to the methyltransferase superfamily. RsmJ family.</text>
</comment>
<dbReference type="SUPFAM" id="SSF53335">
    <property type="entry name" value="S-adenosyl-L-methionine-dependent methyltransferases"/>
    <property type="match status" value="1"/>
</dbReference>